<proteinExistence type="predicted"/>
<evidence type="ECO:0000259" key="3">
    <source>
        <dbReference type="Pfam" id="PF07587"/>
    </source>
</evidence>
<feature type="signal peptide" evidence="1">
    <location>
        <begin position="1"/>
        <end position="23"/>
    </location>
</feature>
<accession>A0A518DZA9</accession>
<dbReference type="OrthoDB" id="289126at2"/>
<reference evidence="4 5" key="1">
    <citation type="submission" date="2019-02" db="EMBL/GenBank/DDBJ databases">
        <title>Deep-cultivation of Planctomycetes and their phenomic and genomic characterization uncovers novel biology.</title>
        <authorList>
            <person name="Wiegand S."/>
            <person name="Jogler M."/>
            <person name="Boedeker C."/>
            <person name="Pinto D."/>
            <person name="Vollmers J."/>
            <person name="Rivas-Marin E."/>
            <person name="Kohn T."/>
            <person name="Peeters S.H."/>
            <person name="Heuer A."/>
            <person name="Rast P."/>
            <person name="Oberbeckmann S."/>
            <person name="Bunk B."/>
            <person name="Jeske O."/>
            <person name="Meyerdierks A."/>
            <person name="Storesund J.E."/>
            <person name="Kallscheuer N."/>
            <person name="Luecker S."/>
            <person name="Lage O.M."/>
            <person name="Pohl T."/>
            <person name="Merkel B.J."/>
            <person name="Hornburger P."/>
            <person name="Mueller R.-W."/>
            <person name="Bruemmer F."/>
            <person name="Labrenz M."/>
            <person name="Spormann A.M."/>
            <person name="Op den Camp H."/>
            <person name="Overmann J."/>
            <person name="Amann R."/>
            <person name="Jetten M.S.M."/>
            <person name="Mascher T."/>
            <person name="Medema M.H."/>
            <person name="Devos D.P."/>
            <person name="Kaster A.-K."/>
            <person name="Ovreas L."/>
            <person name="Rohde M."/>
            <person name="Galperin M.Y."/>
            <person name="Jogler C."/>
        </authorList>
    </citation>
    <scope>NUCLEOTIDE SEQUENCE [LARGE SCALE GENOMIC DNA]</scope>
    <source>
        <strain evidence="4 5">Pla85_3_4</strain>
    </source>
</reference>
<keyword evidence="5" id="KW-1185">Reference proteome</keyword>
<dbReference type="InterPro" id="IPR008964">
    <property type="entry name" value="Invasin/intimin_cell_adhesion"/>
</dbReference>
<dbReference type="RefSeq" id="WP_145055961.1">
    <property type="nucleotide sequence ID" value="NZ_CP036433.1"/>
</dbReference>
<evidence type="ECO:0000313" key="4">
    <source>
        <dbReference type="EMBL" id="QDU97174.1"/>
    </source>
</evidence>
<dbReference type="PANTHER" id="PTHR35889:SF3">
    <property type="entry name" value="F-BOX DOMAIN-CONTAINING PROTEIN"/>
    <property type="match status" value="1"/>
</dbReference>
<feature type="domain" description="DUF1549" evidence="2">
    <location>
        <begin position="341"/>
        <end position="523"/>
    </location>
</feature>
<dbReference type="Proteomes" id="UP000317648">
    <property type="component" value="Chromosome"/>
</dbReference>
<feature type="domain" description="DUF1553" evidence="3">
    <location>
        <begin position="573"/>
        <end position="798"/>
    </location>
</feature>
<feature type="chain" id="PRO_5022160758" evidence="1">
    <location>
        <begin position="24"/>
        <end position="828"/>
    </location>
</feature>
<dbReference type="PANTHER" id="PTHR35889">
    <property type="entry name" value="CYCLOINULO-OLIGOSACCHARIDE FRUCTANOTRANSFERASE-RELATED"/>
    <property type="match status" value="1"/>
</dbReference>
<evidence type="ECO:0000313" key="5">
    <source>
        <dbReference type="Proteomes" id="UP000317648"/>
    </source>
</evidence>
<sequence length="828" mass="91165" precursor="true">MRKLLPVAALLGAMLLPAALMNAAEQEPPGLGDPGKLMSISVESGRTQDDAFLLSGRDAAQQLVVTGHYDSGQVRDMSSTVSYTVTPPVVASVDETGYVSPLTEGAATISIKSPEGPETSINLNVTNIVKDVPVNFPNQITPVFTKYSCNGGGCHGKSGGQNGFALSLLGFEPTEDYEHLVKEGFGRRLFPAAPDRSLLLQKVCGAVPHGGGLRIELGSPAYRLMRRWIEQGMPYGQDDDPVVTHISVYPEERLMGREKGQQILVVAHYSDGSSDDVTRTTQFDSNDTEMAEVSATGMVTTSRFTGSVAVMARYQGHVGVFRATIPLGIEVTSTPPEKNFIDSEVFGKLKALGLPPSEICDDPTFLRRVSIDIAGRIPTLEESEAFLSDSDPNKREKLVDSLLASPDYAEYFANKWNAILRNKRRATGDRTATFAFHDWVRESFHNNKPYDQFVREIITSTGEPGKNPPVAWYREVKDQAAQVEDTAQLFLGLRIQCARCHHHPFEKWSQQDYYGFAAFYAQVGSKKGALRGSTRIYHKKGVATAKNPKTNDNVPPTGLGSEPLEIAAFDDPRIQLVDWMADTKNPFFSQALVNRYWKHFFGRGLVDPEDDMRVTNPASNPKLLEALAQDFIGSGFDMKHLVRTICTSQTYQLSALPNEWNENDKQNFSRYYPKRLNAEVLLDAIDQATGSRTGFAGAPSDLRAVQLPDNGFTSYFLTVFGRPEASSACECERSGEANLAQSLHLLNSNEIQGKLTGGAGLAAVLAKDAREEDAKIRELYLLAFSREPAAEELAIAMAHIEKNKENKKVAYEDIVWALINTKEFLFNH</sequence>
<organism evidence="4 5">
    <name type="scientific">Lignipirellula cremea</name>
    <dbReference type="NCBI Taxonomy" id="2528010"/>
    <lineage>
        <taxon>Bacteria</taxon>
        <taxon>Pseudomonadati</taxon>
        <taxon>Planctomycetota</taxon>
        <taxon>Planctomycetia</taxon>
        <taxon>Pirellulales</taxon>
        <taxon>Pirellulaceae</taxon>
        <taxon>Lignipirellula</taxon>
    </lineage>
</organism>
<dbReference type="KEGG" id="lcre:Pla8534_50190"/>
<protein>
    <submittedName>
        <fullName evidence="4">Bacterial Ig-like domain (Group 2)</fullName>
    </submittedName>
</protein>
<keyword evidence="1" id="KW-0732">Signal</keyword>
<gene>
    <name evidence="4" type="ORF">Pla8534_50190</name>
</gene>
<dbReference type="AlphaFoldDB" id="A0A518DZA9"/>
<dbReference type="EMBL" id="CP036433">
    <property type="protein sequence ID" value="QDU97174.1"/>
    <property type="molecule type" value="Genomic_DNA"/>
</dbReference>
<dbReference type="Gene3D" id="2.60.40.1080">
    <property type="match status" value="2"/>
</dbReference>
<dbReference type="InterPro" id="IPR022655">
    <property type="entry name" value="DUF1553"/>
</dbReference>
<name>A0A518DZA9_9BACT</name>
<dbReference type="Pfam" id="PF07587">
    <property type="entry name" value="PSD1"/>
    <property type="match status" value="1"/>
</dbReference>
<evidence type="ECO:0000256" key="1">
    <source>
        <dbReference type="SAM" id="SignalP"/>
    </source>
</evidence>
<dbReference type="InterPro" id="IPR011444">
    <property type="entry name" value="DUF1549"/>
</dbReference>
<evidence type="ECO:0000259" key="2">
    <source>
        <dbReference type="Pfam" id="PF07583"/>
    </source>
</evidence>
<dbReference type="Pfam" id="PF07583">
    <property type="entry name" value="PSCyt2"/>
    <property type="match status" value="1"/>
</dbReference>
<dbReference type="SUPFAM" id="SSF49373">
    <property type="entry name" value="Invasin/intimin cell-adhesion fragments"/>
    <property type="match status" value="1"/>
</dbReference>